<name>A0A1R0FA14_9HYPH</name>
<reference evidence="2 3" key="1">
    <citation type="submission" date="2016-12" db="EMBL/GenBank/DDBJ databases">
        <title>Comparative genomics of Bartonella apis.</title>
        <authorList>
            <person name="Engel P."/>
        </authorList>
    </citation>
    <scope>NUCLEOTIDE SEQUENCE [LARGE SCALE GENOMIC DNA]</scope>
    <source>
        <strain evidence="2 3">PEB0149</strain>
    </source>
</reference>
<keyword evidence="3" id="KW-1185">Reference proteome</keyword>
<dbReference type="Pfam" id="PF07883">
    <property type="entry name" value="Cupin_2"/>
    <property type="match status" value="1"/>
</dbReference>
<evidence type="ECO:0000259" key="1">
    <source>
        <dbReference type="Pfam" id="PF07883"/>
    </source>
</evidence>
<dbReference type="CDD" id="cd02233">
    <property type="entry name" value="cupin_HNL-like"/>
    <property type="match status" value="1"/>
</dbReference>
<accession>A0A1R0FA14</accession>
<protein>
    <submittedName>
        <fullName evidence="2">Cupin domain protein</fullName>
    </submittedName>
</protein>
<evidence type="ECO:0000313" key="2">
    <source>
        <dbReference type="EMBL" id="OLY43833.1"/>
    </source>
</evidence>
<dbReference type="InterPro" id="IPR013096">
    <property type="entry name" value="Cupin_2"/>
</dbReference>
<evidence type="ECO:0000313" key="3">
    <source>
        <dbReference type="Proteomes" id="UP000187344"/>
    </source>
</evidence>
<dbReference type="PANTHER" id="PTHR43698">
    <property type="entry name" value="RIBD C-TERMINAL DOMAIN CONTAINING PROTEIN"/>
    <property type="match status" value="1"/>
</dbReference>
<gene>
    <name evidence="2" type="ORF">PEB0149_012710</name>
</gene>
<proteinExistence type="predicted"/>
<dbReference type="InterPro" id="IPR011051">
    <property type="entry name" value="RmlC_Cupin_sf"/>
</dbReference>
<dbReference type="Proteomes" id="UP000187344">
    <property type="component" value="Unassembled WGS sequence"/>
</dbReference>
<dbReference type="SUPFAM" id="SSF51182">
    <property type="entry name" value="RmlC-like cupins"/>
    <property type="match status" value="1"/>
</dbReference>
<comment type="caution">
    <text evidence="2">The sequence shown here is derived from an EMBL/GenBank/DDBJ whole genome shotgun (WGS) entry which is preliminary data.</text>
</comment>
<dbReference type="OrthoDB" id="9802489at2"/>
<dbReference type="Gene3D" id="2.60.120.10">
    <property type="entry name" value="Jelly Rolls"/>
    <property type="match status" value="1"/>
</dbReference>
<dbReference type="RefSeq" id="WP_075868995.1">
    <property type="nucleotide sequence ID" value="NZ_CALYQA010000006.1"/>
</dbReference>
<dbReference type="PANTHER" id="PTHR43698:SF1">
    <property type="entry name" value="BLL4564 PROTEIN"/>
    <property type="match status" value="1"/>
</dbReference>
<dbReference type="InterPro" id="IPR014710">
    <property type="entry name" value="RmlC-like_jellyroll"/>
</dbReference>
<sequence length="132" mass="14723">MEIKRSGSRPSGKVPEEFFTGRVRLDPAIDPHEGSNLLAGHVTFEPGARTHWHTHPKGQALIITFGRGFIGREGGEVKEVFAGDIVWFEPNEKHWHGAAPDTAMSHYAIQETVDGKSADWMEEVTDKQYKGK</sequence>
<dbReference type="InterPro" id="IPR047263">
    <property type="entry name" value="HNL-like_cupin"/>
</dbReference>
<dbReference type="EMBL" id="LXYT01000001">
    <property type="protein sequence ID" value="OLY43833.1"/>
    <property type="molecule type" value="Genomic_DNA"/>
</dbReference>
<feature type="domain" description="Cupin type-2" evidence="1">
    <location>
        <begin position="41"/>
        <end position="104"/>
    </location>
</feature>
<dbReference type="AlphaFoldDB" id="A0A1R0FA14"/>
<organism evidence="2 3">
    <name type="scientific">Bartonella apis</name>
    <dbReference type="NCBI Taxonomy" id="1686310"/>
    <lineage>
        <taxon>Bacteria</taxon>
        <taxon>Pseudomonadati</taxon>
        <taxon>Pseudomonadota</taxon>
        <taxon>Alphaproteobacteria</taxon>
        <taxon>Hyphomicrobiales</taxon>
        <taxon>Bartonellaceae</taxon>
        <taxon>Bartonella</taxon>
    </lineage>
</organism>